<feature type="compositionally biased region" description="Basic residues" evidence="12">
    <location>
        <begin position="18"/>
        <end position="27"/>
    </location>
</feature>
<organism evidence="16 17">
    <name type="scientific">Haloferula chungangensis</name>
    <dbReference type="NCBI Taxonomy" id="1048331"/>
    <lineage>
        <taxon>Bacteria</taxon>
        <taxon>Pseudomonadati</taxon>
        <taxon>Verrucomicrobiota</taxon>
        <taxon>Verrucomicrobiia</taxon>
        <taxon>Verrucomicrobiales</taxon>
        <taxon>Verrucomicrobiaceae</taxon>
        <taxon>Haloferula</taxon>
    </lineage>
</organism>
<feature type="domain" description="Penicillin-binding protein transpeptidase" evidence="14">
    <location>
        <begin position="399"/>
        <end position="673"/>
    </location>
</feature>
<keyword evidence="13" id="KW-1133">Transmembrane helix</keyword>
<evidence type="ECO:0000313" key="16">
    <source>
        <dbReference type="EMBL" id="MFC7335691.1"/>
    </source>
</evidence>
<feature type="region of interest" description="Disordered" evidence="12">
    <location>
        <begin position="738"/>
        <end position="788"/>
    </location>
</feature>
<evidence type="ECO:0000256" key="2">
    <source>
        <dbReference type="ARBA" id="ARBA00007090"/>
    </source>
</evidence>
<sequence length="788" mass="87898">MPKRSSKDSSSSGSEKGRNRRRNKPARKKHGLGTLLLFWPFALWQKITSAFPFIIRLPARLIGHPAILSLYFLIPLSIFYYGRARQFDMAKVSEMPERSIVLDRRGEELGRIHGEKRDIITFSDIAPEFLSAILAREDERFFSHGGVDWIGFARATLRNIKDQSMTQGASTITMQLARNSYQLQAKPLSFSHMVQELDRKFLEIAVSYRIESNYAKEEILTHYVNRIFWGHSIRGIEEASRTYFEKRAKDLTLSESALLAGIVRGPNAFSPFKDIENSRFERDSTLQRMVDAKVLSQEEADAAMAESIDVRPEWRRVFHDSWAMDAVRRELERILEEENIEFGGLQITTTIDNLVQKKAEEALDQHLRKFERGGGYQHQTRAQWLALPEPRPAPQYIQGSVVVIENLTGAIVATVGGRDADESKFNRASQAKRQIGSTFKPFVYLAAFDHGLRPDTMLSDDPLRRGEVKGAGGWSPSNSDGKFLGMQPASVGLIRSRNTMSVRVGAFAGIDYVKEIATSVGFERELSSDPTAFLGTLDASPEELASAYTVFPNRGVRFPPRLIAEIRNRDGGVEYRNPLISYEAVKPGSAWTTSRILHQVMESGTGASVKRLGFNKPCAGKTGTTNDYRDAWFVGYTSSLTCAVWVGLDQPKKTIDRGYGSTLSLPVWAEVMKTADRLGYKADGLDSKLSFQDCRICRVSGKRATPACESAGEAYSDSIPIDLVPAETDICLQHVEDVSEKSGNRPPKAVPVGELPPTEQAPKAIPADEEVPRAIPVEEDIPRAIPVE</sequence>
<dbReference type="InterPro" id="IPR001460">
    <property type="entry name" value="PCN-bd_Tpept"/>
</dbReference>
<dbReference type="PANTHER" id="PTHR32282">
    <property type="entry name" value="BINDING PROTEIN TRANSPEPTIDASE, PUTATIVE-RELATED"/>
    <property type="match status" value="1"/>
</dbReference>
<dbReference type="Pfam" id="PF00905">
    <property type="entry name" value="Transpeptidase"/>
    <property type="match status" value="1"/>
</dbReference>
<evidence type="ECO:0000256" key="4">
    <source>
        <dbReference type="ARBA" id="ARBA00022645"/>
    </source>
</evidence>
<dbReference type="SUPFAM" id="SSF56601">
    <property type="entry name" value="beta-lactamase/transpeptidase-like"/>
    <property type="match status" value="1"/>
</dbReference>
<dbReference type="InterPro" id="IPR036950">
    <property type="entry name" value="PBP_transglycosylase"/>
</dbReference>
<reference evidence="17" key="1">
    <citation type="journal article" date="2019" name="Int. J. Syst. Evol. Microbiol.">
        <title>The Global Catalogue of Microorganisms (GCM) 10K type strain sequencing project: providing services to taxonomists for standard genome sequencing and annotation.</title>
        <authorList>
            <consortium name="The Broad Institute Genomics Platform"/>
            <consortium name="The Broad Institute Genome Sequencing Center for Infectious Disease"/>
            <person name="Wu L."/>
            <person name="Ma J."/>
        </authorList>
    </citation>
    <scope>NUCLEOTIDE SEQUENCE [LARGE SCALE GENOMIC DNA]</scope>
    <source>
        <strain evidence="17">CGMCC 4.1467</strain>
    </source>
</reference>
<comment type="pathway">
    <text evidence="1">Cell wall biogenesis; peptidoglycan biosynthesis.</text>
</comment>
<comment type="similarity">
    <text evidence="3">In the N-terminal section; belongs to the glycosyltransferase 51 family.</text>
</comment>
<dbReference type="InterPro" id="IPR012338">
    <property type="entry name" value="Beta-lactam/transpept-like"/>
</dbReference>
<evidence type="ECO:0000256" key="13">
    <source>
        <dbReference type="SAM" id="Phobius"/>
    </source>
</evidence>
<evidence type="ECO:0000256" key="11">
    <source>
        <dbReference type="ARBA" id="ARBA00049902"/>
    </source>
</evidence>
<dbReference type="Pfam" id="PF00912">
    <property type="entry name" value="Transgly"/>
    <property type="match status" value="1"/>
</dbReference>
<dbReference type="InterPro" id="IPR023346">
    <property type="entry name" value="Lysozyme-like_dom_sf"/>
</dbReference>
<evidence type="ECO:0000256" key="3">
    <source>
        <dbReference type="ARBA" id="ARBA00007739"/>
    </source>
</evidence>
<feature type="domain" description="Glycosyl transferase family 51" evidence="15">
    <location>
        <begin position="106"/>
        <end position="289"/>
    </location>
</feature>
<evidence type="ECO:0000256" key="8">
    <source>
        <dbReference type="ARBA" id="ARBA00022801"/>
    </source>
</evidence>
<name>A0ABW2L3G5_9BACT</name>
<dbReference type="PANTHER" id="PTHR32282:SF33">
    <property type="entry name" value="PEPTIDOGLYCAN GLYCOSYLTRANSFERASE"/>
    <property type="match status" value="1"/>
</dbReference>
<evidence type="ECO:0000256" key="6">
    <source>
        <dbReference type="ARBA" id="ARBA00022676"/>
    </source>
</evidence>
<gene>
    <name evidence="16" type="ORF">ACFQY0_00765</name>
</gene>
<accession>A0ABW2L3G5</accession>
<evidence type="ECO:0000256" key="5">
    <source>
        <dbReference type="ARBA" id="ARBA00022670"/>
    </source>
</evidence>
<keyword evidence="8" id="KW-0378">Hydrolase</keyword>
<dbReference type="GO" id="GO:0016757">
    <property type="term" value="F:glycosyltransferase activity"/>
    <property type="evidence" value="ECO:0007669"/>
    <property type="project" value="UniProtKB-KW"/>
</dbReference>
<keyword evidence="13" id="KW-0472">Membrane</keyword>
<dbReference type="InterPro" id="IPR050396">
    <property type="entry name" value="Glycosyltr_51/Transpeptidase"/>
</dbReference>
<keyword evidence="5" id="KW-0645">Protease</keyword>
<evidence type="ECO:0000259" key="14">
    <source>
        <dbReference type="Pfam" id="PF00905"/>
    </source>
</evidence>
<keyword evidence="7 16" id="KW-0808">Transferase</keyword>
<proteinExistence type="inferred from homology"/>
<keyword evidence="13" id="KW-0812">Transmembrane</keyword>
<evidence type="ECO:0000256" key="9">
    <source>
        <dbReference type="ARBA" id="ARBA00023268"/>
    </source>
</evidence>
<evidence type="ECO:0000259" key="15">
    <source>
        <dbReference type="Pfam" id="PF00912"/>
    </source>
</evidence>
<comment type="caution">
    <text evidence="16">The sequence shown here is derived from an EMBL/GenBank/DDBJ whole genome shotgun (WGS) entry which is preliminary data.</text>
</comment>
<feature type="transmembrane region" description="Helical" evidence="13">
    <location>
        <begin position="62"/>
        <end position="81"/>
    </location>
</feature>
<protein>
    <recommendedName>
        <fullName evidence="10">peptidoglycan glycosyltransferase</fullName>
        <ecNumber evidence="10">2.4.99.28</ecNumber>
    </recommendedName>
</protein>
<keyword evidence="9" id="KW-0511">Multifunctional enzyme</keyword>
<keyword evidence="6 16" id="KW-0328">Glycosyltransferase</keyword>
<evidence type="ECO:0000313" key="17">
    <source>
        <dbReference type="Proteomes" id="UP001596472"/>
    </source>
</evidence>
<dbReference type="SUPFAM" id="SSF53955">
    <property type="entry name" value="Lysozyme-like"/>
    <property type="match status" value="1"/>
</dbReference>
<keyword evidence="4" id="KW-0121">Carboxypeptidase</keyword>
<feature type="region of interest" description="Disordered" evidence="12">
    <location>
        <begin position="1"/>
        <end position="27"/>
    </location>
</feature>
<comment type="catalytic activity">
    <reaction evidence="11">
        <text>[GlcNAc-(1-&gt;4)-Mur2Ac(oyl-L-Ala-gamma-D-Glu-L-Lys-D-Ala-D-Ala)](n)-di-trans,octa-cis-undecaprenyl diphosphate + beta-D-GlcNAc-(1-&gt;4)-Mur2Ac(oyl-L-Ala-gamma-D-Glu-L-Lys-D-Ala-D-Ala)-di-trans,octa-cis-undecaprenyl diphosphate = [GlcNAc-(1-&gt;4)-Mur2Ac(oyl-L-Ala-gamma-D-Glu-L-Lys-D-Ala-D-Ala)](n+1)-di-trans,octa-cis-undecaprenyl diphosphate + di-trans,octa-cis-undecaprenyl diphosphate + H(+)</text>
        <dbReference type="Rhea" id="RHEA:23708"/>
        <dbReference type="Rhea" id="RHEA-COMP:9602"/>
        <dbReference type="Rhea" id="RHEA-COMP:9603"/>
        <dbReference type="ChEBI" id="CHEBI:15378"/>
        <dbReference type="ChEBI" id="CHEBI:58405"/>
        <dbReference type="ChEBI" id="CHEBI:60033"/>
        <dbReference type="ChEBI" id="CHEBI:78435"/>
        <dbReference type="EC" id="2.4.99.28"/>
    </reaction>
</comment>
<keyword evidence="17" id="KW-1185">Reference proteome</keyword>
<evidence type="ECO:0000256" key="7">
    <source>
        <dbReference type="ARBA" id="ARBA00022679"/>
    </source>
</evidence>
<dbReference type="Proteomes" id="UP001596472">
    <property type="component" value="Unassembled WGS sequence"/>
</dbReference>
<evidence type="ECO:0000256" key="1">
    <source>
        <dbReference type="ARBA" id="ARBA00004752"/>
    </source>
</evidence>
<dbReference type="InterPro" id="IPR001264">
    <property type="entry name" value="Glyco_trans_51"/>
</dbReference>
<dbReference type="Gene3D" id="1.10.3810.10">
    <property type="entry name" value="Biosynthetic peptidoglycan transglycosylase-like"/>
    <property type="match status" value="1"/>
</dbReference>
<dbReference type="Gene3D" id="3.40.710.10">
    <property type="entry name" value="DD-peptidase/beta-lactamase superfamily"/>
    <property type="match status" value="1"/>
</dbReference>
<dbReference type="EMBL" id="JBHTBS010000001">
    <property type="protein sequence ID" value="MFC7335691.1"/>
    <property type="molecule type" value="Genomic_DNA"/>
</dbReference>
<dbReference type="RefSeq" id="WP_379708060.1">
    <property type="nucleotide sequence ID" value="NZ_JBHTBS010000001.1"/>
</dbReference>
<evidence type="ECO:0000256" key="10">
    <source>
        <dbReference type="ARBA" id="ARBA00044770"/>
    </source>
</evidence>
<dbReference type="EC" id="2.4.99.28" evidence="10"/>
<comment type="similarity">
    <text evidence="2">In the C-terminal section; belongs to the transpeptidase family.</text>
</comment>
<evidence type="ECO:0000256" key="12">
    <source>
        <dbReference type="SAM" id="MobiDB-lite"/>
    </source>
</evidence>